<reference evidence="8" key="1">
    <citation type="submission" date="2023-11" db="EMBL/GenBank/DDBJ databases">
        <title>Genome assemblies of two species of porcelain crab, Petrolisthes cinctipes and Petrolisthes manimaculis (Anomura: Porcellanidae).</title>
        <authorList>
            <person name="Angst P."/>
        </authorList>
    </citation>
    <scope>NUCLEOTIDE SEQUENCE</scope>
    <source>
        <strain evidence="8">PB745_02</strain>
        <tissue evidence="8">Gill</tissue>
    </source>
</reference>
<evidence type="ECO:0000313" key="8">
    <source>
        <dbReference type="EMBL" id="KAK4317834.1"/>
    </source>
</evidence>
<evidence type="ECO:0000256" key="4">
    <source>
        <dbReference type="ARBA" id="ARBA00022989"/>
    </source>
</evidence>
<name>A0AAE1Q1P7_9EUCA</name>
<dbReference type="GO" id="GO:0005886">
    <property type="term" value="C:plasma membrane"/>
    <property type="evidence" value="ECO:0007669"/>
    <property type="project" value="TreeGrafter"/>
</dbReference>
<keyword evidence="6" id="KW-0479">Metal-binding</keyword>
<feature type="transmembrane region" description="Helical" evidence="7">
    <location>
        <begin position="369"/>
        <end position="388"/>
    </location>
</feature>
<evidence type="ECO:0000256" key="3">
    <source>
        <dbReference type="ARBA" id="ARBA00022692"/>
    </source>
</evidence>
<comment type="subcellular location">
    <subcellularLocation>
        <location evidence="1">Membrane</location>
        <topology evidence="1">Multi-pass membrane protein</topology>
    </subcellularLocation>
</comment>
<feature type="transmembrane region" description="Helical" evidence="7">
    <location>
        <begin position="408"/>
        <end position="424"/>
    </location>
</feature>
<dbReference type="Proteomes" id="UP001292094">
    <property type="component" value="Unassembled WGS sequence"/>
</dbReference>
<feature type="binding site" evidence="6">
    <location>
        <position position="410"/>
    </location>
    <ligand>
        <name>Zn(2+)</name>
        <dbReference type="ChEBI" id="CHEBI:29105"/>
    </ligand>
</feature>
<feature type="binding site" evidence="6">
    <location>
        <position position="406"/>
    </location>
    <ligand>
        <name>Zn(2+)</name>
        <dbReference type="ChEBI" id="CHEBI:29105"/>
    </ligand>
</feature>
<feature type="binding site" evidence="6">
    <location>
        <position position="260"/>
    </location>
    <ligand>
        <name>Zn(2+)</name>
        <dbReference type="ChEBI" id="CHEBI:29105"/>
    </ligand>
</feature>
<keyword evidence="3 7" id="KW-0812">Transmembrane</keyword>
<dbReference type="EMBL" id="JAWZYT010000886">
    <property type="protein sequence ID" value="KAK4317834.1"/>
    <property type="molecule type" value="Genomic_DNA"/>
</dbReference>
<gene>
    <name evidence="8" type="ORF">Pmani_011117</name>
</gene>
<keyword evidence="4 7" id="KW-1133">Transmembrane helix</keyword>
<evidence type="ECO:0000256" key="1">
    <source>
        <dbReference type="ARBA" id="ARBA00004141"/>
    </source>
</evidence>
<evidence type="ECO:0000256" key="5">
    <source>
        <dbReference type="ARBA" id="ARBA00023136"/>
    </source>
</evidence>
<dbReference type="PANTHER" id="PTHR20855">
    <property type="entry name" value="ADIPOR/PROGESTIN RECEPTOR-RELATED"/>
    <property type="match status" value="1"/>
</dbReference>
<proteinExistence type="inferred from homology"/>
<evidence type="ECO:0000313" key="9">
    <source>
        <dbReference type="Proteomes" id="UP001292094"/>
    </source>
</evidence>
<feature type="transmembrane region" description="Helical" evidence="7">
    <location>
        <begin position="305"/>
        <end position="324"/>
    </location>
</feature>
<evidence type="ECO:0000256" key="2">
    <source>
        <dbReference type="ARBA" id="ARBA00007018"/>
    </source>
</evidence>
<sequence length="451" mass="51075">MSGFDEILGKKIQVRKRTLGKAMSSDDDVDRATLESDLFPDFTKLLQQKRRNKTATGDDDDDDDSTKALETDILLFPEFTKLLEETVAAGDDESEGCPLPGTPEDESLIDVKEEEELRHRVVNRECHDDDLALSSMAQSAFETAEELVHKVWEEVASWKTQPFSKLPKWLQDNDYLHHWHRPPLPSFAACFKSIFRIHTETGNIWTHLLGCISFIGVMVYFLTGSSLGQHWVQVDIKEKLVFTAFFIGAIFCLGLSFTFHTVSCHSEFVGKLFSKLDYCGIALLIMGSFVPWLYYGFYCDFQPKLIYLTAVVLLGITTIVVSLWEKFSTPKFRPLRAGVFLTFGLSGIIPAVHYTLIEGFDYAITRASMGWLILMGALYVVGALLYAVRVPERFFPGKCDLWFQSHQIFHILVIAAAFVHYHGISEMAIYRLTHGDCTAEDLATIDTQDLL</sequence>
<dbReference type="GO" id="GO:0033211">
    <property type="term" value="P:adiponectin-activated signaling pathway"/>
    <property type="evidence" value="ECO:0007669"/>
    <property type="project" value="TreeGrafter"/>
</dbReference>
<feature type="transmembrane region" description="Helical" evidence="7">
    <location>
        <begin position="240"/>
        <end position="260"/>
    </location>
</feature>
<evidence type="ECO:0000256" key="7">
    <source>
        <dbReference type="SAM" id="Phobius"/>
    </source>
</evidence>
<dbReference type="GO" id="GO:0046872">
    <property type="term" value="F:metal ion binding"/>
    <property type="evidence" value="ECO:0007669"/>
    <property type="project" value="UniProtKB-KW"/>
</dbReference>
<dbReference type="GO" id="GO:0038023">
    <property type="term" value="F:signaling receptor activity"/>
    <property type="evidence" value="ECO:0007669"/>
    <property type="project" value="TreeGrafter"/>
</dbReference>
<keyword evidence="5 7" id="KW-0472">Membrane</keyword>
<feature type="transmembrane region" description="Helical" evidence="7">
    <location>
        <begin position="204"/>
        <end position="228"/>
    </location>
</feature>
<keyword evidence="6" id="KW-0862">Zinc</keyword>
<organism evidence="8 9">
    <name type="scientific">Petrolisthes manimaculis</name>
    <dbReference type="NCBI Taxonomy" id="1843537"/>
    <lineage>
        <taxon>Eukaryota</taxon>
        <taxon>Metazoa</taxon>
        <taxon>Ecdysozoa</taxon>
        <taxon>Arthropoda</taxon>
        <taxon>Crustacea</taxon>
        <taxon>Multicrustacea</taxon>
        <taxon>Malacostraca</taxon>
        <taxon>Eumalacostraca</taxon>
        <taxon>Eucarida</taxon>
        <taxon>Decapoda</taxon>
        <taxon>Pleocyemata</taxon>
        <taxon>Anomura</taxon>
        <taxon>Galatheoidea</taxon>
        <taxon>Porcellanidae</taxon>
        <taxon>Petrolisthes</taxon>
    </lineage>
</organism>
<comment type="similarity">
    <text evidence="2">Belongs to the ADIPOR family.</text>
</comment>
<evidence type="ECO:0008006" key="10">
    <source>
        <dbReference type="Google" id="ProtNLM"/>
    </source>
</evidence>
<evidence type="ECO:0000256" key="6">
    <source>
        <dbReference type="PIRSR" id="PIRSR604254-1"/>
    </source>
</evidence>
<comment type="caution">
    <text evidence="8">The sequence shown here is derived from an EMBL/GenBank/DDBJ whole genome shotgun (WGS) entry which is preliminary data.</text>
</comment>
<dbReference type="Pfam" id="PF03006">
    <property type="entry name" value="HlyIII"/>
    <property type="match status" value="1"/>
</dbReference>
<dbReference type="AlphaFoldDB" id="A0AAE1Q1P7"/>
<dbReference type="PANTHER" id="PTHR20855:SF52">
    <property type="entry name" value="ADIPONECTIN RECEPTOR PROTEIN"/>
    <property type="match status" value="1"/>
</dbReference>
<protein>
    <recommendedName>
        <fullName evidence="10">Adiponectin receptor 2</fullName>
    </recommendedName>
</protein>
<dbReference type="InterPro" id="IPR004254">
    <property type="entry name" value="AdipoR/HlyIII-related"/>
</dbReference>
<accession>A0AAE1Q1P7</accession>
<feature type="transmembrane region" description="Helical" evidence="7">
    <location>
        <begin position="280"/>
        <end position="298"/>
    </location>
</feature>
<keyword evidence="9" id="KW-1185">Reference proteome</keyword>
<feature type="transmembrane region" description="Helical" evidence="7">
    <location>
        <begin position="336"/>
        <end position="357"/>
    </location>
</feature>